<dbReference type="Gene3D" id="2.40.37.10">
    <property type="entry name" value="Lyase, Ornithine Decarboxylase, Chain A, domain 1"/>
    <property type="match status" value="1"/>
</dbReference>
<dbReference type="SUPFAM" id="SSF50621">
    <property type="entry name" value="Alanine racemase C-terminal domain-like"/>
    <property type="match status" value="1"/>
</dbReference>
<evidence type="ECO:0000256" key="6">
    <source>
        <dbReference type="NCBIfam" id="TIGR01048"/>
    </source>
</evidence>
<dbReference type="GO" id="GO:0009089">
    <property type="term" value="P:lysine biosynthetic process via diaminopimelate"/>
    <property type="evidence" value="ECO:0007669"/>
    <property type="project" value="UniProtKB-UniRule"/>
</dbReference>
<comment type="similarity">
    <text evidence="5">Belongs to the Orn/Lys/Arg decarboxylase class-II family. LysA subfamily.</text>
</comment>
<feature type="domain" description="Orn/DAP/Arg decarboxylase 2 C-terminal" evidence="9">
    <location>
        <begin position="29"/>
        <end position="373"/>
    </location>
</feature>
<keyword evidence="3 5" id="KW-0663">Pyridoxal phosphate</keyword>
<evidence type="ECO:0000259" key="9">
    <source>
        <dbReference type="Pfam" id="PF00278"/>
    </source>
</evidence>
<dbReference type="RefSeq" id="WP_107662586.1">
    <property type="nucleotide sequence ID" value="NZ_PZKG01000010.1"/>
</dbReference>
<feature type="binding site" evidence="5">
    <location>
        <position position="375"/>
    </location>
    <ligand>
        <name>substrate</name>
    </ligand>
</feature>
<feature type="binding site" evidence="5">
    <location>
        <position position="239"/>
    </location>
    <ligand>
        <name>pyridoxal 5'-phosphate</name>
        <dbReference type="ChEBI" id="CHEBI:597326"/>
    </ligand>
</feature>
<evidence type="ECO:0000256" key="8">
    <source>
        <dbReference type="RuleBase" id="RU003738"/>
    </source>
</evidence>
<dbReference type="InterPro" id="IPR000183">
    <property type="entry name" value="Orn/DAP/Arg_de-COase"/>
</dbReference>
<feature type="binding site" evidence="5">
    <location>
        <position position="314"/>
    </location>
    <ligand>
        <name>substrate</name>
    </ligand>
</feature>
<name>A0A2T4JYY3_9RHOB</name>
<dbReference type="PANTHER" id="PTHR43727">
    <property type="entry name" value="DIAMINOPIMELATE DECARBOXYLASE"/>
    <property type="match status" value="1"/>
</dbReference>
<protein>
    <recommendedName>
        <fullName evidence="5 6">Diaminopimelate decarboxylase</fullName>
        <shortName evidence="5">DAP decarboxylase</shortName>
        <shortName evidence="5">DAPDC</shortName>
        <ecNumber evidence="5 6">4.1.1.20</ecNumber>
    </recommendedName>
</protein>
<dbReference type="EC" id="4.1.1.20" evidence="5 6"/>
<dbReference type="PRINTS" id="PR01179">
    <property type="entry name" value="ODADCRBXLASE"/>
</dbReference>
<dbReference type="InterPro" id="IPR022643">
    <property type="entry name" value="De-COase2_C"/>
</dbReference>
<feature type="binding site" evidence="5">
    <location>
        <position position="375"/>
    </location>
    <ligand>
        <name>pyridoxal 5'-phosphate</name>
        <dbReference type="ChEBI" id="CHEBI:597326"/>
    </ligand>
</feature>
<keyword evidence="5" id="KW-0028">Amino-acid biosynthesis</keyword>
<feature type="binding site" evidence="5">
    <location>
        <begin position="275"/>
        <end position="278"/>
    </location>
    <ligand>
        <name>pyridoxal 5'-phosphate</name>
        <dbReference type="ChEBI" id="CHEBI:597326"/>
    </ligand>
</feature>
<comment type="cofactor">
    <cofactor evidence="1 5 7 8">
        <name>pyridoxal 5'-phosphate</name>
        <dbReference type="ChEBI" id="CHEBI:597326"/>
    </cofactor>
</comment>
<evidence type="ECO:0000256" key="4">
    <source>
        <dbReference type="ARBA" id="ARBA00023239"/>
    </source>
</evidence>
<dbReference type="PRINTS" id="PR01181">
    <property type="entry name" value="DAPDCRBXLASE"/>
</dbReference>
<comment type="catalytic activity">
    <reaction evidence="5 8">
        <text>meso-2,6-diaminopimelate + H(+) = L-lysine + CO2</text>
        <dbReference type="Rhea" id="RHEA:15101"/>
        <dbReference type="ChEBI" id="CHEBI:15378"/>
        <dbReference type="ChEBI" id="CHEBI:16526"/>
        <dbReference type="ChEBI" id="CHEBI:32551"/>
        <dbReference type="ChEBI" id="CHEBI:57791"/>
        <dbReference type="EC" id="4.1.1.20"/>
    </reaction>
</comment>
<evidence type="ECO:0000256" key="7">
    <source>
        <dbReference type="PIRSR" id="PIRSR600183-50"/>
    </source>
</evidence>
<evidence type="ECO:0000256" key="3">
    <source>
        <dbReference type="ARBA" id="ARBA00022898"/>
    </source>
</evidence>
<dbReference type="SUPFAM" id="SSF51419">
    <property type="entry name" value="PLP-binding barrel"/>
    <property type="match status" value="1"/>
</dbReference>
<reference evidence="11 12" key="1">
    <citation type="submission" date="2018-03" db="EMBL/GenBank/DDBJ databases">
        <title>Cereibacter changlensis.</title>
        <authorList>
            <person name="Meyer T.E."/>
            <person name="Miller S."/>
            <person name="Lodha T."/>
            <person name="Gandham S."/>
            <person name="Chintalapati S."/>
            <person name="Chintalapati V.R."/>
        </authorList>
    </citation>
    <scope>NUCLEOTIDE SEQUENCE [LARGE SCALE GENOMIC DNA]</scope>
    <source>
        <strain evidence="11 12">JA139</strain>
    </source>
</reference>
<dbReference type="NCBIfam" id="TIGR01048">
    <property type="entry name" value="lysA"/>
    <property type="match status" value="1"/>
</dbReference>
<dbReference type="Proteomes" id="UP000241010">
    <property type="component" value="Unassembled WGS sequence"/>
</dbReference>
<dbReference type="GO" id="GO:0030170">
    <property type="term" value="F:pyridoxal phosphate binding"/>
    <property type="evidence" value="ECO:0007669"/>
    <property type="project" value="UniProtKB-UniRule"/>
</dbReference>
<sequence length="421" mass="45467">MDHFLYRNGALHAEDVALADIAATVGTPFYCYSTATLTRHYHLFTEALSPLPHMVCFAIKSLSNLAVLKTLGDLGAGMDVVSGGEYLRAKAAGVPGSRIVFSGVGKTREEMRLALGGGIRQFNVESEPEMRALSEVASSMGVIAPITVRVNPDVDARTHEKIATGKKENKFGIPIARASEVYAEAARLPGLEVIGIDVHIGSQLTELEPFEQAYLKVADLTHRLRAEGHDIRRLDLGGGLGIPYERSNSAPPLPLEYGALIKRTVGDLGCEIEIEPGRLISGNAGILVSRVIYVKEGEGRDFLILDAAMNDLVRPSMYGAHHDIVPVVEPEPAIEAQPYDVVGPVCETGDTFAKARPLPPLAEGDLVAFRSAGAYGAVMASEYNTRPLIPEVLVKGDHFAVIRARPTFDEILNRDTIPEWL</sequence>
<keyword evidence="12" id="KW-1185">Reference proteome</keyword>
<dbReference type="HAMAP" id="MF_02120">
    <property type="entry name" value="LysA"/>
    <property type="match status" value="1"/>
</dbReference>
<dbReference type="PROSITE" id="PS00878">
    <property type="entry name" value="ODR_DC_2_1"/>
    <property type="match status" value="1"/>
</dbReference>
<feature type="binding site" evidence="5">
    <location>
        <position position="347"/>
    </location>
    <ligand>
        <name>substrate</name>
    </ligand>
</feature>
<dbReference type="InterPro" id="IPR022653">
    <property type="entry name" value="De-COase2_pyr-phos_BS"/>
</dbReference>
<dbReference type="GO" id="GO:0008836">
    <property type="term" value="F:diaminopimelate decarboxylase activity"/>
    <property type="evidence" value="ECO:0007669"/>
    <property type="project" value="UniProtKB-UniRule"/>
</dbReference>
<comment type="function">
    <text evidence="5">Specifically catalyzes the decarboxylation of meso-diaminopimelate (meso-DAP) to L-lysine.</text>
</comment>
<dbReference type="UniPathway" id="UPA00034">
    <property type="reaction ID" value="UER00027"/>
</dbReference>
<evidence type="ECO:0000313" key="12">
    <source>
        <dbReference type="Proteomes" id="UP000241010"/>
    </source>
</evidence>
<dbReference type="Pfam" id="PF00278">
    <property type="entry name" value="Orn_DAP_Arg_deC"/>
    <property type="match status" value="1"/>
</dbReference>
<dbReference type="Gene3D" id="3.20.20.10">
    <property type="entry name" value="Alanine racemase"/>
    <property type="match status" value="1"/>
</dbReference>
<feature type="domain" description="Orn/DAP/Arg decarboxylase 2 N-terminal" evidence="10">
    <location>
        <begin position="36"/>
        <end position="281"/>
    </location>
</feature>
<dbReference type="FunFam" id="3.20.20.10:FF:000003">
    <property type="entry name" value="Diaminopimelate decarboxylase"/>
    <property type="match status" value="1"/>
</dbReference>
<accession>A0A2T4JYY3</accession>
<keyword evidence="5 8" id="KW-0457">Lysine biosynthesis</keyword>
<dbReference type="Pfam" id="PF02784">
    <property type="entry name" value="Orn_Arg_deC_N"/>
    <property type="match status" value="1"/>
</dbReference>
<evidence type="ECO:0000256" key="5">
    <source>
        <dbReference type="HAMAP-Rule" id="MF_02120"/>
    </source>
</evidence>
<evidence type="ECO:0000256" key="2">
    <source>
        <dbReference type="ARBA" id="ARBA00022793"/>
    </source>
</evidence>
<comment type="pathway">
    <text evidence="5 8">Amino-acid biosynthesis; L-lysine biosynthesis via DAP pathway; L-lysine from DL-2,6-diaminopimelate: step 1/1.</text>
</comment>
<dbReference type="CDD" id="cd06828">
    <property type="entry name" value="PLPDE_III_DapDC"/>
    <property type="match status" value="1"/>
</dbReference>
<organism evidence="11 12">
    <name type="scientific">Cereibacter changlensis JA139</name>
    <dbReference type="NCBI Taxonomy" id="1188249"/>
    <lineage>
        <taxon>Bacteria</taxon>
        <taxon>Pseudomonadati</taxon>
        <taxon>Pseudomonadota</taxon>
        <taxon>Alphaproteobacteria</taxon>
        <taxon>Rhodobacterales</taxon>
        <taxon>Paracoccaceae</taxon>
        <taxon>Cereibacter</taxon>
    </lineage>
</organism>
<evidence type="ECO:0000259" key="10">
    <source>
        <dbReference type="Pfam" id="PF02784"/>
    </source>
</evidence>
<comment type="caution">
    <text evidence="11">The sequence shown here is derived from an EMBL/GenBank/DDBJ whole genome shotgun (WGS) entry which is preliminary data.</text>
</comment>
<keyword evidence="2 5" id="KW-0210">Decarboxylase</keyword>
<keyword evidence="4 5" id="KW-0456">Lyase</keyword>
<evidence type="ECO:0000256" key="1">
    <source>
        <dbReference type="ARBA" id="ARBA00001933"/>
    </source>
</evidence>
<dbReference type="OrthoDB" id="9802241at2"/>
<feature type="active site" description="Proton donor" evidence="7">
    <location>
        <position position="346"/>
    </location>
</feature>
<feature type="binding site" evidence="5">
    <location>
        <position position="318"/>
    </location>
    <ligand>
        <name>substrate</name>
    </ligand>
</feature>
<dbReference type="InterPro" id="IPR022644">
    <property type="entry name" value="De-COase2_N"/>
</dbReference>
<dbReference type="PANTHER" id="PTHR43727:SF2">
    <property type="entry name" value="GROUP IV DECARBOXYLASE"/>
    <property type="match status" value="1"/>
</dbReference>
<dbReference type="InterPro" id="IPR029066">
    <property type="entry name" value="PLP-binding_barrel"/>
</dbReference>
<evidence type="ECO:0000313" key="11">
    <source>
        <dbReference type="EMBL" id="PTE23076.1"/>
    </source>
</evidence>
<gene>
    <name evidence="5 11" type="primary">lysA</name>
    <name evidence="11" type="ORF">C5F48_03850</name>
</gene>
<dbReference type="InterPro" id="IPR002986">
    <property type="entry name" value="DAP_deCOOHase_LysA"/>
</dbReference>
<dbReference type="InterPro" id="IPR009006">
    <property type="entry name" value="Ala_racemase/Decarboxylase_C"/>
</dbReference>
<feature type="binding site" evidence="5">
    <location>
        <position position="278"/>
    </location>
    <ligand>
        <name>substrate</name>
    </ligand>
</feature>
<proteinExistence type="inferred from homology"/>
<comment type="subunit">
    <text evidence="5">Homodimer.</text>
</comment>
<feature type="modified residue" description="N6-(pyridoxal phosphate)lysine" evidence="5 7">
    <location>
        <position position="60"/>
    </location>
</feature>
<dbReference type="EMBL" id="PZKG01000010">
    <property type="protein sequence ID" value="PTE23076.1"/>
    <property type="molecule type" value="Genomic_DNA"/>
</dbReference>
<dbReference type="AlphaFoldDB" id="A0A2T4JYY3"/>